<dbReference type="AlphaFoldDB" id="A0A4V5PSY0"/>
<name>A0A4V5PSY0_9BACT</name>
<proteinExistence type="predicted"/>
<keyword evidence="5" id="KW-1185">Reference proteome</keyword>
<accession>A0A4V5PSY0</accession>
<dbReference type="Proteomes" id="UP000309215">
    <property type="component" value="Unassembled WGS sequence"/>
</dbReference>
<feature type="domain" description="Extensin-like C-terminal" evidence="3">
    <location>
        <begin position="310"/>
        <end position="394"/>
    </location>
</feature>
<comment type="caution">
    <text evidence="4">The sequence shown here is derived from an EMBL/GenBank/DDBJ whole genome shotgun (WGS) entry which is preliminary data.</text>
</comment>
<feature type="region of interest" description="Disordered" evidence="1">
    <location>
        <begin position="153"/>
        <end position="310"/>
    </location>
</feature>
<organism evidence="4 5">
    <name type="scientific">Polyangium fumosum</name>
    <dbReference type="NCBI Taxonomy" id="889272"/>
    <lineage>
        <taxon>Bacteria</taxon>
        <taxon>Pseudomonadati</taxon>
        <taxon>Myxococcota</taxon>
        <taxon>Polyangia</taxon>
        <taxon>Polyangiales</taxon>
        <taxon>Polyangiaceae</taxon>
        <taxon>Polyangium</taxon>
    </lineage>
</organism>
<dbReference type="EMBL" id="SSMQ01000002">
    <property type="protein sequence ID" value="TKD12668.1"/>
    <property type="molecule type" value="Genomic_DNA"/>
</dbReference>
<dbReference type="Pfam" id="PF06904">
    <property type="entry name" value="Extensin-like_C"/>
    <property type="match status" value="1"/>
</dbReference>
<feature type="signal peptide" evidence="2">
    <location>
        <begin position="1"/>
        <end position="32"/>
    </location>
</feature>
<evidence type="ECO:0000256" key="1">
    <source>
        <dbReference type="SAM" id="MobiDB-lite"/>
    </source>
</evidence>
<gene>
    <name evidence="4" type="ORF">E8A74_02645</name>
</gene>
<protein>
    <recommendedName>
        <fullName evidence="3">Extensin-like C-terminal domain-containing protein</fullName>
    </recommendedName>
</protein>
<feature type="compositionally biased region" description="Basic and acidic residues" evidence="1">
    <location>
        <begin position="156"/>
        <end position="190"/>
    </location>
</feature>
<sequence length="403" mass="43203">MVLGSLLRSLAPSCLAALTFGAGMLCARPASALSPFLVTPDASVVEASPAYRYANMTDDEAFAELDRRSLPYVRVEPVPGVRAPIRLTGRLHGVSIHSALPEEQRPMSVFEILDARLALSLDDFTAVLERHEIDELVHYTMYRPNVPREIPAPVAVKKETAKKEAPKKETAKKEAPKKETPKAEAPKAEAPKTNAKLPAGNAAKAPDLGKGALGTKPAHEGAAKGTKHKAPAAVQAKPREVVTASDKPKSAPRHAPKAAPHHAPVKAEAKAEAKAAPGKADVQATPAKTEAHAAPAKTVPHPRWAPPGTRHPAGLAIDVGRLRKKDGTWISVLDHFHGKIGEKTCGEGARKPEQPVAQELRAIVCESQDAGLFTYVLSPNYNTDHADHFHMEIKPGVRWFLVH</sequence>
<keyword evidence="2" id="KW-0732">Signal</keyword>
<evidence type="ECO:0000313" key="5">
    <source>
        <dbReference type="Proteomes" id="UP000309215"/>
    </source>
</evidence>
<dbReference type="InterPro" id="IPR009683">
    <property type="entry name" value="Extensin-like_C"/>
</dbReference>
<evidence type="ECO:0000256" key="2">
    <source>
        <dbReference type="SAM" id="SignalP"/>
    </source>
</evidence>
<evidence type="ECO:0000313" key="4">
    <source>
        <dbReference type="EMBL" id="TKD12668.1"/>
    </source>
</evidence>
<feature type="chain" id="PRO_5020262829" description="Extensin-like C-terminal domain-containing protein" evidence="2">
    <location>
        <begin position="33"/>
        <end position="403"/>
    </location>
</feature>
<feature type="compositionally biased region" description="Basic residues" evidence="1">
    <location>
        <begin position="250"/>
        <end position="264"/>
    </location>
</feature>
<reference evidence="4 5" key="1">
    <citation type="submission" date="2019-04" db="EMBL/GenBank/DDBJ databases">
        <authorList>
            <person name="Li Y."/>
            <person name="Wang J."/>
        </authorList>
    </citation>
    <scope>NUCLEOTIDE SEQUENCE [LARGE SCALE GENOMIC DNA]</scope>
    <source>
        <strain evidence="4 5">DSM 14668</strain>
    </source>
</reference>
<evidence type="ECO:0000259" key="3">
    <source>
        <dbReference type="Pfam" id="PF06904"/>
    </source>
</evidence>